<evidence type="ECO:0000313" key="4">
    <source>
        <dbReference type="Proteomes" id="UP000830236"/>
    </source>
</evidence>
<evidence type="ECO:0000256" key="1">
    <source>
        <dbReference type="ARBA" id="ARBA00022598"/>
    </source>
</evidence>
<dbReference type="CDD" id="cd16442">
    <property type="entry name" value="BPL"/>
    <property type="match status" value="1"/>
</dbReference>
<dbReference type="PANTHER" id="PTHR12835">
    <property type="entry name" value="BIOTIN PROTEIN LIGASE"/>
    <property type="match status" value="1"/>
</dbReference>
<dbReference type="GO" id="GO:0004077">
    <property type="term" value="F:biotin--[biotin carboxyl-carrier protein] ligase activity"/>
    <property type="evidence" value="ECO:0007669"/>
    <property type="project" value="InterPro"/>
</dbReference>
<evidence type="ECO:0000313" key="3">
    <source>
        <dbReference type="EMBL" id="UQF80149.1"/>
    </source>
</evidence>
<dbReference type="Pfam" id="PF03099">
    <property type="entry name" value="BPL_LplA_LipB"/>
    <property type="match status" value="1"/>
</dbReference>
<feature type="domain" description="BPL/LPL catalytic" evidence="2">
    <location>
        <begin position="2"/>
        <end position="209"/>
    </location>
</feature>
<accession>A0A9E7AND7</accession>
<name>A0A9E7AND7_9ACTO</name>
<dbReference type="Gene3D" id="3.30.930.10">
    <property type="entry name" value="Bira Bifunctional Protein, Domain 2"/>
    <property type="match status" value="1"/>
</dbReference>
<organism evidence="3 4">
    <name type="scientific">Actinomyces graevenitzii</name>
    <dbReference type="NCBI Taxonomy" id="55565"/>
    <lineage>
        <taxon>Bacteria</taxon>
        <taxon>Bacillati</taxon>
        <taxon>Actinomycetota</taxon>
        <taxon>Actinomycetes</taxon>
        <taxon>Actinomycetales</taxon>
        <taxon>Actinomycetaceae</taxon>
        <taxon>Actinomyces</taxon>
    </lineage>
</organism>
<dbReference type="PROSITE" id="PS51733">
    <property type="entry name" value="BPL_LPL_CATALYTIC"/>
    <property type="match status" value="1"/>
</dbReference>
<dbReference type="EMBL" id="CP097095">
    <property type="protein sequence ID" value="UQF80149.1"/>
    <property type="molecule type" value="Genomic_DNA"/>
</dbReference>
<reference evidence="3" key="1">
    <citation type="submission" date="2022-05" db="EMBL/GenBank/DDBJ databases">
        <title>Using nanopore sequencing to obtain complete genomes from saliva samples.</title>
        <authorList>
            <person name="Baker J.L."/>
        </authorList>
    </citation>
    <scope>NUCLEOTIDE SEQUENCE</scope>
    <source>
        <strain evidence="3">JCVI-JB-Ag32</strain>
    </source>
</reference>
<dbReference type="PANTHER" id="PTHR12835:SF5">
    <property type="entry name" value="BIOTIN--PROTEIN LIGASE"/>
    <property type="match status" value="1"/>
</dbReference>
<dbReference type="InterPro" id="IPR004143">
    <property type="entry name" value="BPL_LPL_catalytic"/>
</dbReference>
<gene>
    <name evidence="3" type="ORF">M3I41_02400</name>
</gene>
<proteinExistence type="predicted"/>
<dbReference type="GO" id="GO:0005737">
    <property type="term" value="C:cytoplasm"/>
    <property type="evidence" value="ECO:0007669"/>
    <property type="project" value="TreeGrafter"/>
</dbReference>
<dbReference type="AlphaFoldDB" id="A0A9E7AND7"/>
<protein>
    <submittedName>
        <fullName evidence="3">Biotin--[acetyl-CoA-carboxylase] ligase</fullName>
    </submittedName>
</protein>
<keyword evidence="1 3" id="KW-0436">Ligase</keyword>
<dbReference type="SUPFAM" id="SSF55681">
    <property type="entry name" value="Class II aaRS and biotin synthetases"/>
    <property type="match status" value="1"/>
</dbReference>
<evidence type="ECO:0000259" key="2">
    <source>
        <dbReference type="PROSITE" id="PS51733"/>
    </source>
</evidence>
<dbReference type="InterPro" id="IPR045864">
    <property type="entry name" value="aa-tRNA-synth_II/BPL/LPL"/>
</dbReference>
<sequence>MGFSRLTVVEKIDSTQTYLYSQLTTPSGLLRLDAPSRWPHLSALRAISQTAGRGRGGRSWVTPERGALLVSTVLYPGLNEQLLGWLPLIIGDAVAKLLASYLDTNLWQVGTKWPNDVLIQPRPDSGIELEEVPGWGQARKVCGVLCELVANPNGSYAVIAGVGINVAQSREQLPVDWAGSLALAGANVKIPALVLELGTTIDFALRELGVNGEGPAKVTSLPPVLHRRICQGCLTLGQQVQVGEGDDVVAGIATDIRPQLVISTPSGEVEVQAGDVLKTRFAS</sequence>
<dbReference type="InterPro" id="IPR004408">
    <property type="entry name" value="Biotin_CoA_COase_ligase"/>
</dbReference>
<dbReference type="KEGG" id="agh:M3I41_02400"/>
<dbReference type="Proteomes" id="UP000830236">
    <property type="component" value="Chromosome"/>
</dbReference>